<dbReference type="OrthoDB" id="29183at10239"/>
<evidence type="ECO:0000256" key="1">
    <source>
        <dbReference type="SAM" id="Phobius"/>
    </source>
</evidence>
<name>A0A1L5JGL8_9BBAC</name>
<keyword evidence="1" id="KW-0472">Membrane</keyword>
<reference evidence="2 3" key="1">
    <citation type="submission" date="2016-04" db="EMBL/GenBank/DDBJ databases">
        <title>Sequence analysis of the Plodia interpunctella granulovirus genome: Discovery of an unusual inhibitor-of-apoptosis (IAP) gene.</title>
        <authorList>
            <person name="Harrison R.L."/>
            <person name="Rowley D.L."/>
            <person name="Funk C.J."/>
        </authorList>
    </citation>
    <scope>NUCLEOTIDE SEQUENCE [LARGE SCALE GENOMIC DNA]</scope>
    <source>
        <strain evidence="2">Cambridge</strain>
    </source>
</reference>
<evidence type="ECO:0000313" key="3">
    <source>
        <dbReference type="Proteomes" id="UP000204293"/>
    </source>
</evidence>
<keyword evidence="1" id="KW-0812">Transmembrane</keyword>
<dbReference type="GeneID" id="30685052"/>
<proteinExistence type="predicted"/>
<feature type="transmembrane region" description="Helical" evidence="1">
    <location>
        <begin position="20"/>
        <end position="44"/>
    </location>
</feature>
<keyword evidence="1" id="KW-1133">Transmembrane helix</keyword>
<dbReference type="KEGG" id="vg:30685052"/>
<dbReference type="RefSeq" id="YP_009330180.1">
    <property type="nucleotide sequence ID" value="NC_032255.1"/>
</dbReference>
<dbReference type="EMBL" id="KX151395">
    <property type="protein sequence ID" value="APO13932.1"/>
    <property type="molecule type" value="Genomic_DNA"/>
</dbReference>
<keyword evidence="3" id="KW-1185">Reference proteome</keyword>
<evidence type="ECO:0000313" key="2">
    <source>
        <dbReference type="EMBL" id="APO13932.1"/>
    </source>
</evidence>
<dbReference type="Proteomes" id="UP000204293">
    <property type="component" value="Segment"/>
</dbReference>
<protein>
    <submittedName>
        <fullName evidence="2">ORF48</fullName>
    </submittedName>
</protein>
<accession>A0A1L5JGL8</accession>
<organism evidence="2 3">
    <name type="scientific">Plodia interpunctella granulovirus</name>
    <dbReference type="NCBI Taxonomy" id="262175"/>
    <lineage>
        <taxon>Viruses</taxon>
        <taxon>Viruses incertae sedis</taxon>
        <taxon>Naldaviricetes</taxon>
        <taxon>Lefavirales</taxon>
        <taxon>Baculoviridae</taxon>
        <taxon>Betabaculovirus</taxon>
        <taxon>Betabaculovirus plinterpunctellae</taxon>
    </lineage>
</organism>
<sequence length="69" mass="8266">MENFDQLDTVVFENYTLIQQVIFFVVSATLIFIICSLLYTVMIYKSTLEDQYEIINMRREELNKFLNEA</sequence>